<name>A0ABR5Q0Q7_9ACTN</name>
<keyword evidence="11" id="KW-1185">Reference proteome</keyword>
<evidence type="ECO:0000256" key="4">
    <source>
        <dbReference type="ARBA" id="ARBA00008236"/>
    </source>
</evidence>
<evidence type="ECO:0000256" key="7">
    <source>
        <dbReference type="ARBA" id="ARBA00022723"/>
    </source>
</evidence>
<keyword evidence="9" id="KW-0482">Metalloprotease</keyword>
<dbReference type="Gene3D" id="3.40.1830.10">
    <property type="entry name" value="Thermophilic metalloprotease (M29)"/>
    <property type="match status" value="1"/>
</dbReference>
<keyword evidence="5 10" id="KW-0031">Aminopeptidase</keyword>
<dbReference type="Proteomes" id="UP000051927">
    <property type="component" value="Unassembled WGS sequence"/>
</dbReference>
<proteinExistence type="inferred from homology"/>
<keyword evidence="7" id="KW-0479">Metal-binding</keyword>
<comment type="cofactor">
    <cofactor evidence="1">
        <name>Co(2+)</name>
        <dbReference type="ChEBI" id="CHEBI:48828"/>
    </cofactor>
</comment>
<dbReference type="PANTHER" id="PTHR34448:SF3">
    <property type="entry name" value="AMINOPEPTIDASE AMPS"/>
    <property type="match status" value="1"/>
</dbReference>
<dbReference type="GO" id="GO:0004177">
    <property type="term" value="F:aminopeptidase activity"/>
    <property type="evidence" value="ECO:0007669"/>
    <property type="project" value="UniProtKB-KW"/>
</dbReference>
<comment type="cofactor">
    <cofactor evidence="2">
        <name>Mg(2+)</name>
        <dbReference type="ChEBI" id="CHEBI:18420"/>
    </cofactor>
</comment>
<keyword evidence="8" id="KW-0378">Hydrolase</keyword>
<evidence type="ECO:0000256" key="3">
    <source>
        <dbReference type="ARBA" id="ARBA00001947"/>
    </source>
</evidence>
<reference evidence="10 11" key="1">
    <citation type="journal article" date="2015" name="Genome Announc.">
        <title>Expanding the biotechnology potential of lactobacilli through comparative genomics of 213 strains and associated genera.</title>
        <authorList>
            <person name="Sun Z."/>
            <person name="Harris H.M."/>
            <person name="McCann A."/>
            <person name="Guo C."/>
            <person name="Argimon S."/>
            <person name="Zhang W."/>
            <person name="Yang X."/>
            <person name="Jeffery I.B."/>
            <person name="Cooney J.C."/>
            <person name="Kagawa T.F."/>
            <person name="Liu W."/>
            <person name="Song Y."/>
            <person name="Salvetti E."/>
            <person name="Wrobel A."/>
            <person name="Rasinkangas P."/>
            <person name="Parkhill J."/>
            <person name="Rea M.C."/>
            <person name="O'Sullivan O."/>
            <person name="Ritari J."/>
            <person name="Douillard F.P."/>
            <person name="Paul Ross R."/>
            <person name="Yang R."/>
            <person name="Briner A.E."/>
            <person name="Felis G.E."/>
            <person name="de Vos W.M."/>
            <person name="Barrangou R."/>
            <person name="Klaenhammer T.R."/>
            <person name="Caufield P.W."/>
            <person name="Cui Y."/>
            <person name="Zhang H."/>
            <person name="O'Toole P.W."/>
        </authorList>
    </citation>
    <scope>NUCLEOTIDE SEQUENCE [LARGE SCALE GENOMIC DNA]</scope>
    <source>
        <strain evidence="10 11">DSM 7090</strain>
    </source>
</reference>
<dbReference type="PANTHER" id="PTHR34448">
    <property type="entry name" value="AMINOPEPTIDASE"/>
    <property type="match status" value="1"/>
</dbReference>
<accession>A0ABR5Q0Q7</accession>
<evidence type="ECO:0000313" key="11">
    <source>
        <dbReference type="Proteomes" id="UP000051927"/>
    </source>
</evidence>
<evidence type="ECO:0000256" key="2">
    <source>
        <dbReference type="ARBA" id="ARBA00001946"/>
    </source>
</evidence>
<dbReference type="InterPro" id="IPR000787">
    <property type="entry name" value="Peptidase_M29"/>
</dbReference>
<evidence type="ECO:0000256" key="5">
    <source>
        <dbReference type="ARBA" id="ARBA00022438"/>
    </source>
</evidence>
<dbReference type="RefSeq" id="WP_003149259.1">
    <property type="nucleotide sequence ID" value="NZ_JQCP01000002.1"/>
</dbReference>
<sequence length="425" mass="46966">MTPIPMTDQEAKIATDALSEQIDRYAELLVRKGCAVQKGQSLVVSAPIQIADFARRIERAAYAAGAGFVTVLWSDAESTRIKYENVSVERLSKTPSWVKEQLNSLAEEGAAFLFLEARDPNILKGIDPAKPAAESRARNIDCDVFRSGLDFGRNAWCIAGVPVAPWAKEVFPNLSEAEAVYRLWVAILDVARASGEDPESTWETHNATFEKTKRFLNSHRFDRLVYRSENGTELTIGMNAGHLWDGGAGKTQSGVAFFPNIPTEEVFTSPDRNRVDGIVYSALPLIHVGQVVKNFWFKFEKGKVVDYDAEIGKDVLTSIIEQDGGSYLGECALISKNTPIRQSGILFYDTLYDENASCHLALGMGFPECIEGGLDMSREELLAHGINQSTTHVDFMIGTDDLNIWGVSVNGEETPIFVNGQWAWE</sequence>
<gene>
    <name evidence="10" type="ORF">IV60_GL000639</name>
</gene>
<dbReference type="EMBL" id="JQCP01000002">
    <property type="protein sequence ID" value="KRO02216.1"/>
    <property type="molecule type" value="Genomic_DNA"/>
</dbReference>
<evidence type="ECO:0000256" key="8">
    <source>
        <dbReference type="ARBA" id="ARBA00022801"/>
    </source>
</evidence>
<evidence type="ECO:0000256" key="6">
    <source>
        <dbReference type="ARBA" id="ARBA00022670"/>
    </source>
</evidence>
<dbReference type="GeneID" id="84904443"/>
<dbReference type="PRINTS" id="PR00919">
    <property type="entry name" value="THERMOPTASE"/>
</dbReference>
<evidence type="ECO:0000256" key="9">
    <source>
        <dbReference type="ARBA" id="ARBA00023049"/>
    </source>
</evidence>
<comment type="caution">
    <text evidence="10">The sequence shown here is derived from an EMBL/GenBank/DDBJ whole genome shotgun (WGS) entry which is preliminary data.</text>
</comment>
<dbReference type="SUPFAM" id="SSF144052">
    <property type="entry name" value="Thermophilic metalloprotease-like"/>
    <property type="match status" value="1"/>
</dbReference>
<organism evidence="10 11">
    <name type="scientific">Lancefieldella rimae</name>
    <dbReference type="NCBI Taxonomy" id="1383"/>
    <lineage>
        <taxon>Bacteria</taxon>
        <taxon>Bacillati</taxon>
        <taxon>Actinomycetota</taxon>
        <taxon>Coriobacteriia</taxon>
        <taxon>Coriobacteriales</taxon>
        <taxon>Atopobiaceae</taxon>
        <taxon>Lancefieldella</taxon>
    </lineage>
</organism>
<comment type="similarity">
    <text evidence="4">Belongs to the peptidase M29 family.</text>
</comment>
<evidence type="ECO:0000313" key="10">
    <source>
        <dbReference type="EMBL" id="KRO02216.1"/>
    </source>
</evidence>
<dbReference type="InterPro" id="IPR052170">
    <property type="entry name" value="M29_Exopeptidase"/>
</dbReference>
<protein>
    <submittedName>
        <fullName evidence="10">Aminopeptidase 2</fullName>
    </submittedName>
</protein>
<keyword evidence="6" id="KW-0645">Protease</keyword>
<dbReference type="InterPro" id="IPR035097">
    <property type="entry name" value="M29_N-terminal"/>
</dbReference>
<comment type="cofactor">
    <cofactor evidence="3">
        <name>Zn(2+)</name>
        <dbReference type="ChEBI" id="CHEBI:29105"/>
    </cofactor>
</comment>
<evidence type="ECO:0000256" key="1">
    <source>
        <dbReference type="ARBA" id="ARBA00001941"/>
    </source>
</evidence>
<dbReference type="Pfam" id="PF02073">
    <property type="entry name" value="Peptidase_M29"/>
    <property type="match status" value="1"/>
</dbReference>